<gene>
    <name evidence="3" type="ORF">GCM10009539_84170</name>
</gene>
<dbReference type="RefSeq" id="WP_344654558.1">
    <property type="nucleotide sequence ID" value="NZ_BAAAGX010000046.1"/>
</dbReference>
<dbReference type="PANTHER" id="PTHR47016">
    <property type="entry name" value="ATP-DEPENDENT CLP PROTEASE ATP-BINDING SUBUNIT CLPT1, CHLOROPLASTIC"/>
    <property type="match status" value="1"/>
</dbReference>
<dbReference type="GO" id="GO:0008233">
    <property type="term" value="F:peptidase activity"/>
    <property type="evidence" value="ECO:0007669"/>
    <property type="project" value="UniProtKB-KW"/>
</dbReference>
<keyword evidence="4" id="KW-1185">Reference proteome</keyword>
<evidence type="ECO:0000313" key="4">
    <source>
        <dbReference type="Proteomes" id="UP001500967"/>
    </source>
</evidence>
<dbReference type="SUPFAM" id="SSF81923">
    <property type="entry name" value="Double Clp-N motif"/>
    <property type="match status" value="2"/>
</dbReference>
<dbReference type="Proteomes" id="UP001500967">
    <property type="component" value="Unassembled WGS sequence"/>
</dbReference>
<evidence type="ECO:0000256" key="1">
    <source>
        <dbReference type="PROSITE-ProRule" id="PRU01251"/>
    </source>
</evidence>
<protein>
    <submittedName>
        <fullName evidence="3">Clp protease N-terminal domain-containing protein</fullName>
    </submittedName>
</protein>
<reference evidence="4" key="1">
    <citation type="journal article" date="2019" name="Int. J. Syst. Evol. Microbiol.">
        <title>The Global Catalogue of Microorganisms (GCM) 10K type strain sequencing project: providing services to taxonomists for standard genome sequencing and annotation.</title>
        <authorList>
            <consortium name="The Broad Institute Genomics Platform"/>
            <consortium name="The Broad Institute Genome Sequencing Center for Infectious Disease"/>
            <person name="Wu L."/>
            <person name="Ma J."/>
        </authorList>
    </citation>
    <scope>NUCLEOTIDE SEQUENCE [LARGE SCALE GENOMIC DNA]</scope>
    <source>
        <strain evidence="4">JCM 10425</strain>
    </source>
</reference>
<dbReference type="InterPro" id="IPR036628">
    <property type="entry name" value="Clp_N_dom_sf"/>
</dbReference>
<dbReference type="PANTHER" id="PTHR47016:SF1">
    <property type="entry name" value="ATP-DEPENDENT CLP PROTEASE ATP-BINDING SUBUNIT CLPT1, CHLOROPLASTIC"/>
    <property type="match status" value="1"/>
</dbReference>
<keyword evidence="3" id="KW-0645">Protease</keyword>
<feature type="domain" description="Clp R" evidence="2">
    <location>
        <begin position="2"/>
        <end position="192"/>
    </location>
</feature>
<evidence type="ECO:0000259" key="2">
    <source>
        <dbReference type="PROSITE" id="PS51903"/>
    </source>
</evidence>
<accession>A0ABP3F114</accession>
<keyword evidence="1" id="KW-0677">Repeat</keyword>
<keyword evidence="3" id="KW-0378">Hydrolase</keyword>
<proteinExistence type="predicted"/>
<dbReference type="InterPro" id="IPR004176">
    <property type="entry name" value="Clp_R_N"/>
</dbReference>
<dbReference type="PROSITE" id="PS51903">
    <property type="entry name" value="CLP_R"/>
    <property type="match status" value="1"/>
</dbReference>
<dbReference type="Gene3D" id="1.10.1780.10">
    <property type="entry name" value="Clp, N-terminal domain"/>
    <property type="match status" value="2"/>
</dbReference>
<dbReference type="InterPro" id="IPR044217">
    <property type="entry name" value="CLPT1/2"/>
</dbReference>
<sequence length="193" mass="21011">MFERFTQDAREIVLGAAEEARQLRHPRVGTEHLLLGMLTTPHSGAYAVLHEAGLEHERVRAEIARIVGESGRILTDDDAEALKAIGIDLDAVLANVEKSLGPASWTTPPPEPEKKGIFRRPQRGTRFGPRAKKALELSLREAIRLDQRRIGSEHVLLGVIREGEGLAAQVIVGAGVDLADLRKSAEARLQSAA</sequence>
<organism evidence="3 4">
    <name type="scientific">Cryptosporangium japonicum</name>
    <dbReference type="NCBI Taxonomy" id="80872"/>
    <lineage>
        <taxon>Bacteria</taxon>
        <taxon>Bacillati</taxon>
        <taxon>Actinomycetota</taxon>
        <taxon>Actinomycetes</taxon>
        <taxon>Cryptosporangiales</taxon>
        <taxon>Cryptosporangiaceae</taxon>
        <taxon>Cryptosporangium</taxon>
    </lineage>
</organism>
<dbReference type="EMBL" id="BAAAGX010000046">
    <property type="protein sequence ID" value="GAA0283300.1"/>
    <property type="molecule type" value="Genomic_DNA"/>
</dbReference>
<dbReference type="GO" id="GO:0006508">
    <property type="term" value="P:proteolysis"/>
    <property type="evidence" value="ECO:0007669"/>
    <property type="project" value="UniProtKB-KW"/>
</dbReference>
<dbReference type="Pfam" id="PF02861">
    <property type="entry name" value="Clp_N"/>
    <property type="match status" value="2"/>
</dbReference>
<evidence type="ECO:0000313" key="3">
    <source>
        <dbReference type="EMBL" id="GAA0283300.1"/>
    </source>
</evidence>
<comment type="caution">
    <text evidence="3">The sequence shown here is derived from an EMBL/GenBank/DDBJ whole genome shotgun (WGS) entry which is preliminary data.</text>
</comment>
<name>A0ABP3F114_9ACTN</name>